<evidence type="ECO:0000313" key="3">
    <source>
        <dbReference type="Proteomes" id="UP000554482"/>
    </source>
</evidence>
<dbReference type="EMBL" id="JABWDY010036034">
    <property type="protein sequence ID" value="KAF5181524.1"/>
    <property type="molecule type" value="Genomic_DNA"/>
</dbReference>
<accession>A0A7J6V8V6</accession>
<gene>
    <name evidence="2" type="ORF">FRX31_028890</name>
</gene>
<dbReference type="Proteomes" id="UP000554482">
    <property type="component" value="Unassembled WGS sequence"/>
</dbReference>
<evidence type="ECO:0000256" key="1">
    <source>
        <dbReference type="SAM" id="MobiDB-lite"/>
    </source>
</evidence>
<keyword evidence="3" id="KW-1185">Reference proteome</keyword>
<proteinExistence type="predicted"/>
<feature type="compositionally biased region" description="Low complexity" evidence="1">
    <location>
        <begin position="102"/>
        <end position="112"/>
    </location>
</feature>
<dbReference type="OrthoDB" id="1984520at2759"/>
<organism evidence="2 3">
    <name type="scientific">Thalictrum thalictroides</name>
    <name type="common">Rue-anemone</name>
    <name type="synonym">Anemone thalictroides</name>
    <dbReference type="NCBI Taxonomy" id="46969"/>
    <lineage>
        <taxon>Eukaryota</taxon>
        <taxon>Viridiplantae</taxon>
        <taxon>Streptophyta</taxon>
        <taxon>Embryophyta</taxon>
        <taxon>Tracheophyta</taxon>
        <taxon>Spermatophyta</taxon>
        <taxon>Magnoliopsida</taxon>
        <taxon>Ranunculales</taxon>
        <taxon>Ranunculaceae</taxon>
        <taxon>Thalictroideae</taxon>
        <taxon>Thalictrum</taxon>
    </lineage>
</organism>
<sequence length="463" mass="52058">MTKGLQTMKRDFFVELFNQRKIHAREISDLEQRLSLKEEESQSLKVKLELAEGEIRELKEKVDCLTREVSAKDICCGEIRELKEQVDQLTRELSAKNEKCEGNSNEGNKANGGNEGDVGIESEVEIQNFDKETHVASNEFEVSGLLLDRGNEGHAMEEERCLESSALAGDYISNSDMVVESEFPESLAPEMTESITLKRKHVECSPIPEAPMCKVPKLNSCTTRPHTCGEKCVSELSKEVKMLINSMGYLKPILNPCATRAHTRSMERKKTSSKLHTRNMEKQKKTSFLSWKTCYCCEVTESRTRKRKQVENMSTSDAPILFRLINDSRISTTSFPSSLKKTPNSDCNRLNFDIIELSSCGGVSTTVEQPSVAFPFSHSVSVSKARNFIIAISNSSRPGKSFMCITVNGMLRARPPKFCSKAVTTIERAVTKALERESKLRNEMLQGCPLPGLKFPNWERPFA</sequence>
<feature type="region of interest" description="Disordered" evidence="1">
    <location>
        <begin position="97"/>
        <end position="117"/>
    </location>
</feature>
<reference evidence="2 3" key="1">
    <citation type="submission" date="2020-06" db="EMBL/GenBank/DDBJ databases">
        <title>Transcriptomic and genomic resources for Thalictrum thalictroides and T. hernandezii: Facilitating candidate gene discovery in an emerging model plant lineage.</title>
        <authorList>
            <person name="Arias T."/>
            <person name="Riano-Pachon D.M."/>
            <person name="Di Stilio V.S."/>
        </authorList>
    </citation>
    <scope>NUCLEOTIDE SEQUENCE [LARGE SCALE GENOMIC DNA]</scope>
    <source>
        <strain evidence="3">cv. WT478/WT964</strain>
        <tissue evidence="2">Leaves</tissue>
    </source>
</reference>
<protein>
    <submittedName>
        <fullName evidence="2">Uncharacterized protein</fullName>
    </submittedName>
</protein>
<dbReference type="AlphaFoldDB" id="A0A7J6V8V6"/>
<name>A0A7J6V8V6_THATH</name>
<comment type="caution">
    <text evidence="2">The sequence shown here is derived from an EMBL/GenBank/DDBJ whole genome shotgun (WGS) entry which is preliminary data.</text>
</comment>
<evidence type="ECO:0000313" key="2">
    <source>
        <dbReference type="EMBL" id="KAF5181524.1"/>
    </source>
</evidence>